<keyword evidence="2 4" id="KW-0238">DNA-binding</keyword>
<evidence type="ECO:0000256" key="1">
    <source>
        <dbReference type="ARBA" id="ARBA00023015"/>
    </source>
</evidence>
<dbReference type="Pfam" id="PF00440">
    <property type="entry name" value="TetR_N"/>
    <property type="match status" value="1"/>
</dbReference>
<keyword evidence="7" id="KW-1185">Reference proteome</keyword>
<evidence type="ECO:0000313" key="7">
    <source>
        <dbReference type="Proteomes" id="UP000219559"/>
    </source>
</evidence>
<dbReference type="AlphaFoldDB" id="A0A2A4GBE4"/>
<dbReference type="GO" id="GO:0003700">
    <property type="term" value="F:DNA-binding transcription factor activity"/>
    <property type="evidence" value="ECO:0007669"/>
    <property type="project" value="TreeGrafter"/>
</dbReference>
<sequence>MEEELLVKSAEMFLQYGFKTVTMDDIAQEMGISKKTIYKHFPNKESLVEASTLEVQKQIEVLIHHTMDLGLNAIEENFAIKKIFKNMFKRAKTSPMYQLKKYYPKTWTKLMENEFCTFENCVVDNLERGVSDGLYRKELDPRMIMQFYFTLVFGTYEKGTREMSMEEMLHTEMCILEYHTRAIATPKGVQILEEQLLQYQS</sequence>
<dbReference type="OrthoDB" id="881297at2"/>
<dbReference type="Proteomes" id="UP000219559">
    <property type="component" value="Unassembled WGS sequence"/>
</dbReference>
<keyword evidence="1" id="KW-0805">Transcription regulation</keyword>
<reference evidence="6 7" key="1">
    <citation type="submission" date="2017-04" db="EMBL/GenBank/DDBJ databases">
        <title>A new member of the family Flavobacteriaceae isolated from ascidians.</title>
        <authorList>
            <person name="Chen L."/>
        </authorList>
    </citation>
    <scope>NUCLEOTIDE SEQUENCE [LARGE SCALE GENOMIC DNA]</scope>
    <source>
        <strain evidence="6 7">HQA918</strain>
    </source>
</reference>
<dbReference type="SUPFAM" id="SSF46689">
    <property type="entry name" value="Homeodomain-like"/>
    <property type="match status" value="1"/>
</dbReference>
<evidence type="ECO:0000259" key="5">
    <source>
        <dbReference type="PROSITE" id="PS50977"/>
    </source>
</evidence>
<evidence type="ECO:0000256" key="3">
    <source>
        <dbReference type="ARBA" id="ARBA00023163"/>
    </source>
</evidence>
<dbReference type="Gene3D" id="1.10.357.10">
    <property type="entry name" value="Tetracycline Repressor, domain 2"/>
    <property type="match status" value="1"/>
</dbReference>
<dbReference type="PRINTS" id="PR00455">
    <property type="entry name" value="HTHTETR"/>
</dbReference>
<dbReference type="GO" id="GO:0000976">
    <property type="term" value="F:transcription cis-regulatory region binding"/>
    <property type="evidence" value="ECO:0007669"/>
    <property type="project" value="TreeGrafter"/>
</dbReference>
<name>A0A2A4GBE4_9FLAO</name>
<gene>
    <name evidence="6" type="ORF">B7P33_02990</name>
</gene>
<evidence type="ECO:0000256" key="2">
    <source>
        <dbReference type="ARBA" id="ARBA00023125"/>
    </source>
</evidence>
<accession>A0A2A4GBE4</accession>
<dbReference type="InterPro" id="IPR050109">
    <property type="entry name" value="HTH-type_TetR-like_transc_reg"/>
</dbReference>
<dbReference type="PANTHER" id="PTHR30055:SF234">
    <property type="entry name" value="HTH-TYPE TRANSCRIPTIONAL REGULATOR BETI"/>
    <property type="match status" value="1"/>
</dbReference>
<dbReference type="InterPro" id="IPR001647">
    <property type="entry name" value="HTH_TetR"/>
</dbReference>
<keyword evidence="3" id="KW-0804">Transcription</keyword>
<dbReference type="InterPro" id="IPR009057">
    <property type="entry name" value="Homeodomain-like_sf"/>
</dbReference>
<feature type="DNA-binding region" description="H-T-H motif" evidence="4">
    <location>
        <begin position="22"/>
        <end position="41"/>
    </location>
</feature>
<evidence type="ECO:0000256" key="4">
    <source>
        <dbReference type="PROSITE-ProRule" id="PRU00335"/>
    </source>
</evidence>
<organism evidence="6 7">
    <name type="scientific">Sediminicola luteus</name>
    <dbReference type="NCBI Taxonomy" id="319238"/>
    <lineage>
        <taxon>Bacteria</taxon>
        <taxon>Pseudomonadati</taxon>
        <taxon>Bacteroidota</taxon>
        <taxon>Flavobacteriia</taxon>
        <taxon>Flavobacteriales</taxon>
        <taxon>Flavobacteriaceae</taxon>
        <taxon>Sediminicola</taxon>
    </lineage>
</organism>
<protein>
    <recommendedName>
        <fullName evidence="5">HTH tetR-type domain-containing protein</fullName>
    </recommendedName>
</protein>
<dbReference type="EMBL" id="NBWU01000001">
    <property type="protein sequence ID" value="PCE66279.1"/>
    <property type="molecule type" value="Genomic_DNA"/>
</dbReference>
<dbReference type="PANTHER" id="PTHR30055">
    <property type="entry name" value="HTH-TYPE TRANSCRIPTIONAL REGULATOR RUTR"/>
    <property type="match status" value="1"/>
</dbReference>
<feature type="domain" description="HTH tetR-type" evidence="5">
    <location>
        <begin position="1"/>
        <end position="59"/>
    </location>
</feature>
<evidence type="ECO:0000313" key="6">
    <source>
        <dbReference type="EMBL" id="PCE66279.1"/>
    </source>
</evidence>
<proteinExistence type="predicted"/>
<dbReference type="PROSITE" id="PS50977">
    <property type="entry name" value="HTH_TETR_2"/>
    <property type="match status" value="1"/>
</dbReference>
<dbReference type="RefSeq" id="WP_097441801.1">
    <property type="nucleotide sequence ID" value="NZ_NBWU01000001.1"/>
</dbReference>
<comment type="caution">
    <text evidence="6">The sequence shown here is derived from an EMBL/GenBank/DDBJ whole genome shotgun (WGS) entry which is preliminary data.</text>
</comment>